<gene>
    <name evidence="1" type="ORF">SSLN_LOCUS233</name>
</gene>
<keyword evidence="2" id="KW-1185">Reference proteome</keyword>
<evidence type="ECO:0000313" key="3">
    <source>
        <dbReference type="WBParaSite" id="SSLN_0000024501-mRNA-1"/>
    </source>
</evidence>
<dbReference type="EMBL" id="UYSU01000136">
    <property type="protein sequence ID" value="VDL85287.1"/>
    <property type="molecule type" value="Genomic_DNA"/>
</dbReference>
<reference evidence="3" key="1">
    <citation type="submission" date="2016-06" db="UniProtKB">
        <authorList>
            <consortium name="WormBaseParasite"/>
        </authorList>
    </citation>
    <scope>IDENTIFICATION</scope>
</reference>
<proteinExistence type="predicted"/>
<dbReference type="WBParaSite" id="SSLN_0000024501-mRNA-1">
    <property type="protein sequence ID" value="SSLN_0000024501-mRNA-1"/>
    <property type="gene ID" value="SSLN_0000024501"/>
</dbReference>
<name>A0A183S7N5_SCHSO</name>
<evidence type="ECO:0000313" key="1">
    <source>
        <dbReference type="EMBL" id="VDL85287.1"/>
    </source>
</evidence>
<dbReference type="OrthoDB" id="6250008at2759"/>
<evidence type="ECO:0000313" key="2">
    <source>
        <dbReference type="Proteomes" id="UP000275846"/>
    </source>
</evidence>
<dbReference type="AlphaFoldDB" id="A0A183S7N5"/>
<accession>A0A183S7N5</accession>
<protein>
    <submittedName>
        <fullName evidence="3">BPI2 domain-containing protein</fullName>
    </submittedName>
</protein>
<sequence length="244" mass="27078">MTLKSRPNGSKLTVMESVDNISVPQFTLMEEEAAGSNLSVVDNFVDAALNAFLEGADVVSVRPPSVKFMGFKLKELTVIGLPSFYRACPLHLEQSGDGGPGKCRFNLNGCFGATNLSVDLQLSNILWTPYDLRLEIKPFVVNFSLELLPEPPIQLRTAATGLTEGVIQPRQVARMRGCNLAVWEGIELSRVPPLFNGLIRSIVRGITQRARMEAACKKILNDKMFPKFLFPIFGKYKNRKNTMK</sequence>
<organism evidence="3">
    <name type="scientific">Schistocephalus solidus</name>
    <name type="common">Tapeworm</name>
    <dbReference type="NCBI Taxonomy" id="70667"/>
    <lineage>
        <taxon>Eukaryota</taxon>
        <taxon>Metazoa</taxon>
        <taxon>Spiralia</taxon>
        <taxon>Lophotrochozoa</taxon>
        <taxon>Platyhelminthes</taxon>
        <taxon>Cestoda</taxon>
        <taxon>Eucestoda</taxon>
        <taxon>Diphyllobothriidea</taxon>
        <taxon>Diphyllobothriidae</taxon>
        <taxon>Schistocephalus</taxon>
    </lineage>
</organism>
<dbReference type="Proteomes" id="UP000275846">
    <property type="component" value="Unassembled WGS sequence"/>
</dbReference>
<reference evidence="1 2" key="2">
    <citation type="submission" date="2018-11" db="EMBL/GenBank/DDBJ databases">
        <authorList>
            <consortium name="Pathogen Informatics"/>
        </authorList>
    </citation>
    <scope>NUCLEOTIDE SEQUENCE [LARGE SCALE GENOMIC DNA]</scope>
    <source>
        <strain evidence="1 2">NST_G2</strain>
    </source>
</reference>